<reference evidence="1" key="1">
    <citation type="submission" date="2019-12" db="EMBL/GenBank/DDBJ databases">
        <authorList>
            <person name="Cremers G."/>
        </authorList>
    </citation>
    <scope>NUCLEOTIDE SEQUENCE</scope>
    <source>
        <strain evidence="1">Mbul1</strain>
    </source>
</reference>
<protein>
    <submittedName>
        <fullName evidence="1">Uncharacterized protein</fullName>
    </submittedName>
</protein>
<dbReference type="PROSITE" id="PS51257">
    <property type="entry name" value="PROKAR_LIPOPROTEIN"/>
    <property type="match status" value="1"/>
</dbReference>
<sequence>MRPRAARPPGALLPIAVVAFLTACDSSVDRLRITTCRRTLPALVASDLSPRLLHVGRGSAPDSVRVDYALGQRQHRIDCLFDGGAGLIGVRMDHKAVSGGALFMLKKYYLETLDSEANDPAPAR</sequence>
<evidence type="ECO:0000313" key="1">
    <source>
        <dbReference type="EMBL" id="CAA2099738.1"/>
    </source>
</evidence>
<proteinExistence type="predicted"/>
<gene>
    <name evidence="1" type="ORF">MBUL_00304</name>
</gene>
<dbReference type="EMBL" id="LR743504">
    <property type="protein sequence ID" value="CAA2099738.1"/>
    <property type="molecule type" value="Genomic_DNA"/>
</dbReference>
<organism evidence="1">
    <name type="scientific">Methylobacterium bullatum</name>
    <dbReference type="NCBI Taxonomy" id="570505"/>
    <lineage>
        <taxon>Bacteria</taxon>
        <taxon>Pseudomonadati</taxon>
        <taxon>Pseudomonadota</taxon>
        <taxon>Alphaproteobacteria</taxon>
        <taxon>Hyphomicrobiales</taxon>
        <taxon>Methylobacteriaceae</taxon>
        <taxon>Methylobacterium</taxon>
    </lineage>
</organism>
<dbReference type="AlphaFoldDB" id="A0A679IUP1"/>
<accession>A0A679IUP1</accession>
<name>A0A679IUP1_9HYPH</name>